<keyword evidence="4" id="KW-1185">Reference proteome</keyword>
<dbReference type="InterPro" id="IPR026881">
    <property type="entry name" value="WYL_dom"/>
</dbReference>
<dbReference type="AlphaFoldDB" id="A0A7L7KQM0"/>
<dbReference type="RefSeq" id="WP_258876873.1">
    <property type="nucleotide sequence ID" value="NZ_CP048914.1"/>
</dbReference>
<gene>
    <name evidence="3" type="ORF">G4Z02_04870</name>
</gene>
<dbReference type="InterPro" id="IPR051534">
    <property type="entry name" value="CBASS_pafABC_assoc_protein"/>
</dbReference>
<dbReference type="Gene3D" id="1.10.10.10">
    <property type="entry name" value="Winged helix-like DNA-binding domain superfamily/Winged helix DNA-binding domain"/>
    <property type="match status" value="1"/>
</dbReference>
<dbReference type="InterPro" id="IPR054333">
    <property type="entry name" value="REase-ARP-assoc"/>
</dbReference>
<dbReference type="PANTHER" id="PTHR34580">
    <property type="match status" value="1"/>
</dbReference>
<dbReference type="InterPro" id="IPR036388">
    <property type="entry name" value="WH-like_DNA-bd_sf"/>
</dbReference>
<accession>A0A7L7KQM0</accession>
<dbReference type="Pfam" id="PF22558">
    <property type="entry name" value="REase-ARP"/>
    <property type="match status" value="1"/>
</dbReference>
<name>A0A7L7KQM0_9MOLU</name>
<evidence type="ECO:0000313" key="4">
    <source>
        <dbReference type="Proteomes" id="UP000514720"/>
    </source>
</evidence>
<proteinExistence type="predicted"/>
<dbReference type="Pfam" id="PF13280">
    <property type="entry name" value="WYL"/>
    <property type="match status" value="1"/>
</dbReference>
<sequence length="665" mass="78416">MGKYANMLKMLIILNNRDYVQYKELEDELEMSNKQIRNYRVQLEMNGYYIENKSGPYGGIRLMDKNLLLPLYKNLTPEQQTIINLIGSKTNISLQEMFHQLVKQLELSNPYHEYLSQSSIETITLLNKAIEKKLTIQIVYEKTVKVVPTMTVDPYELFTKYFKTYVLIYNHYNQKIVPLDITKIKSIHYTENTFTHNPQYKNQLQRYNDSAGVYLNNNVDTVELQVSTSLLPYVKKTLEANIEMINEINDYVHIAFTANNLFELKRRILSFGSSCKVLSPASLKEMIVKELELMNNVYQDDTSESINDLYHQFDQTVKQSLSRYLSYQYPNHKTHPYHNYILDTSYPFEEALLPENRELFKTYIPSTVELHSPNNLKSSQLLTFDFFLPYINKEYLLSSTLKLDEKVESIQFETVFPDYSHVDVYCKTKDNKKVLIEVKYAESSFSRNHEIKSIHEKKYNGYNTKNGIVEYKSINTMMDGIPVSIDEFYDNHQLFRTLYNTFNDVDGEPGYMIVIYPKANQVLDIQYNQFLFQLKHIHQFQYCDRVIRLYWEDIAILHEHFTEKYLVLSSKRLNVCIQSKEEWDSSPFRNSSLITVDSLESFTNAFPSYDTYVIEVQEELSDLELANALLETFDDSYHITNCHKNTYSSYSENYNIIIVHQGTHK</sequence>
<dbReference type="KEGG" id="xcl:G4Z02_04870"/>
<evidence type="ECO:0000259" key="2">
    <source>
        <dbReference type="Pfam" id="PF25583"/>
    </source>
</evidence>
<evidence type="ECO:0000313" key="3">
    <source>
        <dbReference type="EMBL" id="QMS85101.1"/>
    </source>
</evidence>
<reference evidence="3 4" key="1">
    <citation type="submission" date="2020-02" db="EMBL/GenBank/DDBJ databases">
        <authorList>
            <person name="Zheng R.K."/>
            <person name="Sun C.M."/>
        </authorList>
    </citation>
    <scope>NUCLEOTIDE SEQUENCE [LARGE SCALE GENOMIC DNA]</scope>
    <source>
        <strain evidence="4">zrk13</strain>
    </source>
</reference>
<dbReference type="InterPro" id="IPR057727">
    <property type="entry name" value="WCX_dom"/>
</dbReference>
<feature type="domain" description="WCX" evidence="2">
    <location>
        <begin position="221"/>
        <end position="292"/>
    </location>
</feature>
<dbReference type="Pfam" id="PF25583">
    <property type="entry name" value="WCX"/>
    <property type="match status" value="1"/>
</dbReference>
<dbReference type="Proteomes" id="UP000514720">
    <property type="component" value="Chromosome"/>
</dbReference>
<dbReference type="PROSITE" id="PS52050">
    <property type="entry name" value="WYL"/>
    <property type="match status" value="1"/>
</dbReference>
<protein>
    <submittedName>
        <fullName evidence="3">WYL domain-containing transcriptional regulator</fullName>
    </submittedName>
</protein>
<feature type="domain" description="WYL" evidence="1">
    <location>
        <begin position="122"/>
        <end position="187"/>
    </location>
</feature>
<dbReference type="EMBL" id="CP048914">
    <property type="protein sequence ID" value="QMS85101.1"/>
    <property type="molecule type" value="Genomic_DNA"/>
</dbReference>
<dbReference type="PANTHER" id="PTHR34580:SF1">
    <property type="entry name" value="PROTEIN PAFC"/>
    <property type="match status" value="1"/>
</dbReference>
<organism evidence="3 4">
    <name type="scientific">Candidatus Xianfuyuplasma coldseepsis</name>
    <dbReference type="NCBI Taxonomy" id="2782163"/>
    <lineage>
        <taxon>Bacteria</taxon>
        <taxon>Bacillati</taxon>
        <taxon>Mycoplasmatota</taxon>
        <taxon>Mollicutes</taxon>
        <taxon>Candidatus Izemoplasmatales</taxon>
        <taxon>Candidatus Izemoplasmataceae</taxon>
        <taxon>Candidatus Xianfuyuplasma</taxon>
    </lineage>
</organism>
<evidence type="ECO:0000259" key="1">
    <source>
        <dbReference type="Pfam" id="PF13280"/>
    </source>
</evidence>